<evidence type="ECO:0000256" key="1">
    <source>
        <dbReference type="SAM" id="MobiDB-lite"/>
    </source>
</evidence>
<evidence type="ECO:0000313" key="2">
    <source>
        <dbReference type="EMBL" id="VFQ78313.1"/>
    </source>
</evidence>
<name>A0A484LPE9_9ASTE</name>
<proteinExistence type="predicted"/>
<feature type="compositionally biased region" description="Polar residues" evidence="1">
    <location>
        <begin position="138"/>
        <end position="148"/>
    </location>
</feature>
<keyword evidence="3" id="KW-1185">Reference proteome</keyword>
<dbReference type="PANTHER" id="PTHR33095:SF81">
    <property type="entry name" value="OS07G0619500 PROTEIN"/>
    <property type="match status" value="1"/>
</dbReference>
<organism evidence="2 3">
    <name type="scientific">Cuscuta campestris</name>
    <dbReference type="NCBI Taxonomy" id="132261"/>
    <lineage>
        <taxon>Eukaryota</taxon>
        <taxon>Viridiplantae</taxon>
        <taxon>Streptophyta</taxon>
        <taxon>Embryophyta</taxon>
        <taxon>Tracheophyta</taxon>
        <taxon>Spermatophyta</taxon>
        <taxon>Magnoliopsida</taxon>
        <taxon>eudicotyledons</taxon>
        <taxon>Gunneridae</taxon>
        <taxon>Pentapetalae</taxon>
        <taxon>asterids</taxon>
        <taxon>lamiids</taxon>
        <taxon>Solanales</taxon>
        <taxon>Convolvulaceae</taxon>
        <taxon>Cuscuteae</taxon>
        <taxon>Cuscuta</taxon>
        <taxon>Cuscuta subgen. Grammica</taxon>
        <taxon>Cuscuta sect. Cleistogrammica</taxon>
    </lineage>
</organism>
<dbReference type="EMBL" id="OOIL02001788">
    <property type="protein sequence ID" value="VFQ78313.1"/>
    <property type="molecule type" value="Genomic_DNA"/>
</dbReference>
<feature type="region of interest" description="Disordered" evidence="1">
    <location>
        <begin position="177"/>
        <end position="220"/>
    </location>
</feature>
<accession>A0A484LPE9</accession>
<reference evidence="2 3" key="1">
    <citation type="submission" date="2018-04" db="EMBL/GenBank/DDBJ databases">
        <authorList>
            <person name="Vogel A."/>
        </authorList>
    </citation>
    <scope>NUCLEOTIDE SEQUENCE [LARGE SCALE GENOMIC DNA]</scope>
</reference>
<sequence length="281" mass="31174">MGTLPPPPPADFNFDSACNTPYISAPSSPRRFATAGASPEEEEDIICDDFDFEFSGPLGKTYFSAADELFDSGKIKPLKPQSQPHHNRESPAAESGLGEESRRRRGREPRPSVNPRHKSTRSLSPFRVSDLLFDHQKQSTAGENINSPVSPPPSFLSTVFSGKWKLKDLFLFRSASEGRASSATQAMKKYTAAAAEEEDGSSGSSISRRRRRRPAAAESHELRHYTMRRTTVSEELKRKTSLPYKQGLLGCLGLYNQSAHYDFSVRGSTRSSFAYTSMPDR</sequence>
<feature type="region of interest" description="Disordered" evidence="1">
    <location>
        <begin position="23"/>
        <end position="44"/>
    </location>
</feature>
<gene>
    <name evidence="2" type="ORF">CCAM_LOCUS20089</name>
</gene>
<dbReference type="Pfam" id="PF07816">
    <property type="entry name" value="DUF1645"/>
    <property type="match status" value="1"/>
</dbReference>
<feature type="region of interest" description="Disordered" evidence="1">
    <location>
        <begin position="73"/>
        <end position="152"/>
    </location>
</feature>
<evidence type="ECO:0000313" key="3">
    <source>
        <dbReference type="Proteomes" id="UP000595140"/>
    </source>
</evidence>
<dbReference type="OrthoDB" id="667051at2759"/>
<dbReference type="AlphaFoldDB" id="A0A484LPE9"/>
<dbReference type="PANTHER" id="PTHR33095">
    <property type="entry name" value="OS07G0619500 PROTEIN"/>
    <property type="match status" value="1"/>
</dbReference>
<dbReference type="InterPro" id="IPR012442">
    <property type="entry name" value="DUF1645_plant"/>
</dbReference>
<protein>
    <submittedName>
        <fullName evidence="2">Uncharacterized protein</fullName>
    </submittedName>
</protein>
<dbReference type="Proteomes" id="UP000595140">
    <property type="component" value="Unassembled WGS sequence"/>
</dbReference>